<proteinExistence type="predicted"/>
<reference evidence="1 2" key="1">
    <citation type="journal article" date="2020" name="ISME J.">
        <title>Comparative genomics reveals insights into cyanobacterial evolution and habitat adaptation.</title>
        <authorList>
            <person name="Chen M.Y."/>
            <person name="Teng W.K."/>
            <person name="Zhao L."/>
            <person name="Hu C.X."/>
            <person name="Zhou Y.K."/>
            <person name="Han B.P."/>
            <person name="Song L.R."/>
            <person name="Shu W.S."/>
        </authorList>
    </citation>
    <scope>NUCLEOTIDE SEQUENCE [LARGE SCALE GENOMIC DNA]</scope>
    <source>
        <strain evidence="1 2">FACHB-252</strain>
    </source>
</reference>
<evidence type="ECO:0000313" key="2">
    <source>
        <dbReference type="Proteomes" id="UP000606396"/>
    </source>
</evidence>
<sequence>MTLSELWILNRISTPTDADNYPKNHQPLFAIAIFNHRSTLIDADNYPKSLSCLNVSYAIAIFGHWARGIGHWALGIGHEAWGMGR</sequence>
<name>A0ABR8H5M8_NOSPU</name>
<gene>
    <name evidence="1" type="ORF">H6G94_04560</name>
</gene>
<keyword evidence="2" id="KW-1185">Reference proteome</keyword>
<dbReference type="RefSeq" id="WP_190948688.1">
    <property type="nucleotide sequence ID" value="NZ_JACJTC010000003.1"/>
</dbReference>
<comment type="caution">
    <text evidence="1">The sequence shown here is derived from an EMBL/GenBank/DDBJ whole genome shotgun (WGS) entry which is preliminary data.</text>
</comment>
<protein>
    <submittedName>
        <fullName evidence="1">Uncharacterized protein</fullName>
    </submittedName>
</protein>
<evidence type="ECO:0000313" key="1">
    <source>
        <dbReference type="EMBL" id="MBD2610551.1"/>
    </source>
</evidence>
<dbReference type="EMBL" id="JACJTC010000003">
    <property type="protein sequence ID" value="MBD2610551.1"/>
    <property type="molecule type" value="Genomic_DNA"/>
</dbReference>
<accession>A0ABR8H5M8</accession>
<dbReference type="Proteomes" id="UP000606396">
    <property type="component" value="Unassembled WGS sequence"/>
</dbReference>
<organism evidence="1 2">
    <name type="scientific">Nostoc punctiforme FACHB-252</name>
    <dbReference type="NCBI Taxonomy" id="1357509"/>
    <lineage>
        <taxon>Bacteria</taxon>
        <taxon>Bacillati</taxon>
        <taxon>Cyanobacteriota</taxon>
        <taxon>Cyanophyceae</taxon>
        <taxon>Nostocales</taxon>
        <taxon>Nostocaceae</taxon>
        <taxon>Nostoc</taxon>
    </lineage>
</organism>